<dbReference type="InterPro" id="IPR037104">
    <property type="entry name" value="Annexin_sf"/>
</dbReference>
<reference evidence="6 7" key="1">
    <citation type="journal article" date="2023" name="Hortic Res">
        <title>The complete reference genome for grapevine (Vitis vinifera L.) genetics and breeding.</title>
        <authorList>
            <person name="Shi X."/>
            <person name="Cao S."/>
            <person name="Wang X."/>
            <person name="Huang S."/>
            <person name="Wang Y."/>
            <person name="Liu Z."/>
            <person name="Liu W."/>
            <person name="Leng X."/>
            <person name="Peng Y."/>
            <person name="Wang N."/>
            <person name="Wang Y."/>
            <person name="Ma Z."/>
            <person name="Xu X."/>
            <person name="Zhang F."/>
            <person name="Xue H."/>
            <person name="Zhong H."/>
            <person name="Wang Y."/>
            <person name="Zhang K."/>
            <person name="Velt A."/>
            <person name="Avia K."/>
            <person name="Holtgrawe D."/>
            <person name="Grimplet J."/>
            <person name="Matus J.T."/>
            <person name="Ware D."/>
            <person name="Wu X."/>
            <person name="Wang H."/>
            <person name="Liu C."/>
            <person name="Fang Y."/>
            <person name="Rustenholz C."/>
            <person name="Cheng Z."/>
            <person name="Xiao H."/>
            <person name="Zhou Y."/>
        </authorList>
    </citation>
    <scope>NUCLEOTIDE SEQUENCE [LARGE SCALE GENOMIC DNA]</scope>
    <source>
        <strain evidence="7">cv. Pinot noir / PN40024</strain>
        <tissue evidence="6">Leaf</tissue>
    </source>
</reference>
<dbReference type="InterPro" id="IPR018502">
    <property type="entry name" value="Annexin_repeat"/>
</dbReference>
<dbReference type="Gene3D" id="1.20.120.790">
    <property type="entry name" value="Heat shock protein 90, C-terminal domain"/>
    <property type="match status" value="1"/>
</dbReference>
<keyword evidence="3" id="KW-0143">Chaperone</keyword>
<evidence type="ECO:0000256" key="1">
    <source>
        <dbReference type="ARBA" id="ARBA00008239"/>
    </source>
</evidence>
<dbReference type="Gene3D" id="1.10.220.10">
    <property type="entry name" value="Annexin"/>
    <property type="match status" value="2"/>
</dbReference>
<evidence type="ECO:0000313" key="6">
    <source>
        <dbReference type="EMBL" id="WKA02155.1"/>
    </source>
</evidence>
<feature type="compositionally biased region" description="Acidic residues" evidence="5">
    <location>
        <begin position="545"/>
        <end position="555"/>
    </location>
</feature>
<name>A0ABY9D3I6_VITVI</name>
<dbReference type="PANTHER" id="PTHR10502">
    <property type="entry name" value="ANNEXIN"/>
    <property type="match status" value="1"/>
</dbReference>
<organism evidence="6 7">
    <name type="scientific">Vitis vinifera</name>
    <name type="common">Grape</name>
    <dbReference type="NCBI Taxonomy" id="29760"/>
    <lineage>
        <taxon>Eukaryota</taxon>
        <taxon>Viridiplantae</taxon>
        <taxon>Streptophyta</taxon>
        <taxon>Embryophyta</taxon>
        <taxon>Tracheophyta</taxon>
        <taxon>Spermatophyta</taxon>
        <taxon>Magnoliopsida</taxon>
        <taxon>eudicotyledons</taxon>
        <taxon>Gunneridae</taxon>
        <taxon>Pentapetalae</taxon>
        <taxon>rosids</taxon>
        <taxon>Vitales</taxon>
        <taxon>Vitaceae</taxon>
        <taxon>Viteae</taxon>
        <taxon>Vitis</taxon>
    </lineage>
</organism>
<dbReference type="Pfam" id="PF00191">
    <property type="entry name" value="Annexin"/>
    <property type="match status" value="2"/>
</dbReference>
<proteinExistence type="inferred from homology"/>
<dbReference type="Proteomes" id="UP001227230">
    <property type="component" value="Chromosome 13"/>
</dbReference>
<dbReference type="SMART" id="SM00335">
    <property type="entry name" value="ANX"/>
    <property type="match status" value="2"/>
</dbReference>
<comment type="similarity">
    <text evidence="1">Belongs to the heat shock protein 90 family.</text>
</comment>
<dbReference type="Pfam" id="PF00183">
    <property type="entry name" value="HSP90"/>
    <property type="match status" value="1"/>
</dbReference>
<dbReference type="PANTHER" id="PTHR10502:SF196">
    <property type="entry name" value="ANNEXIN D4"/>
    <property type="match status" value="1"/>
</dbReference>
<evidence type="ECO:0000256" key="4">
    <source>
        <dbReference type="ARBA" id="ARBA00023216"/>
    </source>
</evidence>
<sequence length="627" mass="70503">MSSSDALAKSFSVSHSGIFGVDEKSMLEILVKWQPEHLSTFRNETSSIFLKDERFPFEKCEEILLKFLKREFKRFKDAVVQWTMHPWERDARMARKALKRGSQAYGLLIELACTRSSDELLGARRAYQSLYSESIEEDVACRVEGIQRQFLVALVSSYRYEGSRKNDVAIESDAQKLNKAIRNGDKTMLIKDEEIVRILTTRSKSHLVEVFKCYYDDFDKDIAEDLGEESGLKDTIYCLCAAPVYFSKDIAEEYNKQYGTPLAKKIEDVALGNYKDFLVTNLREISWSQQPKRAEKVVVSDRVVDSPCCLMTGEYGWTANMERIMKAQALKDSSTAGCMSSKRTMEINPENPIMEELRKRTDMDKNDKSVKNVVLSLFETSLLTSGFSLDEPNSFGNRIHRMLKLSLNIDEEAGDVDVDMLPLEEADAEADWQLKAEISHLLLGAELENAVSGKSESLESADLSPVFNITIKLDETDHYSNEDDKESGIEGSVTDEEFKGMVLEGSEAAKHFLKELEQVLSGGSHSSAESSRDHSQRIGGQIISDSDEEVDTDEEGDRKELFNSVALAAILKAVTNTSSDSGSITITSPGGSKIFFLLTVLLDWNLRTGLRNLLPSLTKPVRSFYPF</sequence>
<accession>A0ABY9D3I6</accession>
<evidence type="ECO:0000256" key="3">
    <source>
        <dbReference type="ARBA" id="ARBA00023186"/>
    </source>
</evidence>
<keyword evidence="2" id="KW-0677">Repeat</keyword>
<dbReference type="SUPFAM" id="SSF110942">
    <property type="entry name" value="HSP90 C-terminal domain"/>
    <property type="match status" value="1"/>
</dbReference>
<gene>
    <name evidence="6" type="ORF">VitviT2T_020376</name>
</gene>
<evidence type="ECO:0000256" key="5">
    <source>
        <dbReference type="SAM" id="MobiDB-lite"/>
    </source>
</evidence>
<dbReference type="InterPro" id="IPR001404">
    <property type="entry name" value="Hsp90_fam"/>
</dbReference>
<dbReference type="SUPFAM" id="SSF47874">
    <property type="entry name" value="Annexin"/>
    <property type="match status" value="1"/>
</dbReference>
<feature type="region of interest" description="Disordered" evidence="5">
    <location>
        <begin position="523"/>
        <end position="556"/>
    </location>
</feature>
<dbReference type="EMBL" id="CP126660">
    <property type="protein sequence ID" value="WKA02155.1"/>
    <property type="molecule type" value="Genomic_DNA"/>
</dbReference>
<evidence type="ECO:0000313" key="7">
    <source>
        <dbReference type="Proteomes" id="UP001227230"/>
    </source>
</evidence>
<keyword evidence="7" id="KW-1185">Reference proteome</keyword>
<evidence type="ECO:0008006" key="8">
    <source>
        <dbReference type="Google" id="ProtNLM"/>
    </source>
</evidence>
<evidence type="ECO:0000256" key="2">
    <source>
        <dbReference type="ARBA" id="ARBA00022737"/>
    </source>
</evidence>
<keyword evidence="4" id="KW-0041">Annexin</keyword>
<dbReference type="InterPro" id="IPR037196">
    <property type="entry name" value="HSP90_C"/>
</dbReference>
<protein>
    <recommendedName>
        <fullName evidence="8">Annexin D4</fullName>
    </recommendedName>
</protein>
<dbReference type="PROSITE" id="PS51897">
    <property type="entry name" value="ANNEXIN_2"/>
    <property type="match status" value="2"/>
</dbReference>